<dbReference type="EMBL" id="JANBUJ010000676">
    <property type="protein sequence ID" value="KAJ2770707.1"/>
    <property type="molecule type" value="Genomic_DNA"/>
</dbReference>
<sequence>MVQDPSVSPRVHSGHNASAVVDYDVHCHIHETPEALGVLDEPDAPQHRTVFCVQATKYTDWGDVIQLGKRYPGRVLPAVGLHPWFVEGVQSGEVPATWAAELRGLLVQHGCALGECGLDKVARNPATGRQYPLDLQLRVFEEQLAIAHEVGVPVSVHCVQAFGLLADALRGAEQRRALPPRIMLHSYSGAPDMLRQIFFRGELGKRVFVSFSAMVNGRNRQKSMECIRAAPAERLLVESDLSRADTAAEALDAVVGLVAEARGWTMPEARSTLASNARLFFGDSADC</sequence>
<proteinExistence type="predicted"/>
<evidence type="ECO:0000313" key="2">
    <source>
        <dbReference type="Proteomes" id="UP001140234"/>
    </source>
</evidence>
<dbReference type="Proteomes" id="UP001140234">
    <property type="component" value="Unassembled WGS sequence"/>
</dbReference>
<comment type="caution">
    <text evidence="1">The sequence shown here is derived from an EMBL/GenBank/DDBJ whole genome shotgun (WGS) entry which is preliminary data.</text>
</comment>
<evidence type="ECO:0000313" key="1">
    <source>
        <dbReference type="EMBL" id="KAJ2770707.1"/>
    </source>
</evidence>
<accession>A0ACC1K056</accession>
<reference evidence="1" key="1">
    <citation type="submission" date="2022-07" db="EMBL/GenBank/DDBJ databases">
        <title>Phylogenomic reconstructions and comparative analyses of Kickxellomycotina fungi.</title>
        <authorList>
            <person name="Reynolds N.K."/>
            <person name="Stajich J.E."/>
            <person name="Barry K."/>
            <person name="Grigoriev I.V."/>
            <person name="Crous P."/>
            <person name="Smith M.E."/>
        </authorList>
    </citation>
    <scope>NUCLEOTIDE SEQUENCE</scope>
    <source>
        <strain evidence="1">CBS 109366</strain>
    </source>
</reference>
<protein>
    <submittedName>
        <fullName evidence="1">Cut9-interacting protein scn1</fullName>
    </submittedName>
</protein>
<name>A0ACC1K056_9FUNG</name>
<gene>
    <name evidence="1" type="primary">scn1</name>
    <name evidence="1" type="ORF">IWQ57_002534</name>
</gene>
<organism evidence="1 2">
    <name type="scientific">Coemansia nantahalensis</name>
    <dbReference type="NCBI Taxonomy" id="2789366"/>
    <lineage>
        <taxon>Eukaryota</taxon>
        <taxon>Fungi</taxon>
        <taxon>Fungi incertae sedis</taxon>
        <taxon>Zoopagomycota</taxon>
        <taxon>Kickxellomycotina</taxon>
        <taxon>Kickxellomycetes</taxon>
        <taxon>Kickxellales</taxon>
        <taxon>Kickxellaceae</taxon>
        <taxon>Coemansia</taxon>
    </lineage>
</organism>
<keyword evidence="2" id="KW-1185">Reference proteome</keyword>